<dbReference type="AlphaFoldDB" id="A0A318S015"/>
<dbReference type="Proteomes" id="UP000248326">
    <property type="component" value="Unassembled WGS sequence"/>
</dbReference>
<name>A0A318S015_9DEIO</name>
<evidence type="ECO:0000313" key="1">
    <source>
        <dbReference type="EMBL" id="PYE49994.1"/>
    </source>
</evidence>
<comment type="caution">
    <text evidence="1">The sequence shown here is derived from an EMBL/GenBank/DDBJ whole genome shotgun (WGS) entry which is preliminary data.</text>
</comment>
<gene>
    <name evidence="1" type="ORF">DES52_11914</name>
</gene>
<proteinExistence type="predicted"/>
<reference evidence="1 2" key="1">
    <citation type="submission" date="2018-06" db="EMBL/GenBank/DDBJ databases">
        <title>Genomic Encyclopedia of Type Strains, Phase IV (KMG-IV): sequencing the most valuable type-strain genomes for metagenomic binning, comparative biology and taxonomic classification.</title>
        <authorList>
            <person name="Goeker M."/>
        </authorList>
    </citation>
    <scope>NUCLEOTIDE SEQUENCE [LARGE SCALE GENOMIC DNA]</scope>
    <source>
        <strain evidence="1 2">DSM 18048</strain>
    </source>
</reference>
<protein>
    <submittedName>
        <fullName evidence="1">Uncharacterized protein</fullName>
    </submittedName>
</protein>
<sequence length="230" mass="25592">MKLLHLYRRGVGGERVNAGRLLSAHLAAYDLTLYDLDPSLPVTQDLSAIDRWRESAALVARLGTPEQDDVLTRLVDATDLTDAEVQRVLNVLDLHRLAEVRADGWAHGTDVPPDELRRAASEITPRDLVHGPGSIAERFVRAALRRHWERAHPVRLLRAPGPLEREIVRGLIEGLTDREAHITADGVEAHLNADELARARALIAQHLPALVPEALRRAREVARTFAVARR</sequence>
<evidence type="ECO:0000313" key="2">
    <source>
        <dbReference type="Proteomes" id="UP000248326"/>
    </source>
</evidence>
<organism evidence="1 2">
    <name type="scientific">Deinococcus yavapaiensis KR-236</name>
    <dbReference type="NCBI Taxonomy" id="694435"/>
    <lineage>
        <taxon>Bacteria</taxon>
        <taxon>Thermotogati</taxon>
        <taxon>Deinococcota</taxon>
        <taxon>Deinococci</taxon>
        <taxon>Deinococcales</taxon>
        <taxon>Deinococcaceae</taxon>
        <taxon>Deinococcus</taxon>
    </lineage>
</organism>
<keyword evidence="2" id="KW-1185">Reference proteome</keyword>
<accession>A0A318S015</accession>
<dbReference type="EMBL" id="QJSX01000019">
    <property type="protein sequence ID" value="PYE49994.1"/>
    <property type="molecule type" value="Genomic_DNA"/>
</dbReference>